<evidence type="ECO:0000313" key="3">
    <source>
        <dbReference type="EMBL" id="EDM81802.1"/>
    </source>
</evidence>
<protein>
    <recommendedName>
        <fullName evidence="5">Carboxypeptidase regulatory-like domain-containing protein</fullName>
    </recommendedName>
</protein>
<name>A6FWX8_9BACT</name>
<comment type="caution">
    <text evidence="3">The sequence shown here is derived from an EMBL/GenBank/DDBJ whole genome shotgun (WGS) entry which is preliminary data.</text>
</comment>
<dbReference type="STRING" id="391625.PPSIR1_05028"/>
<evidence type="ECO:0000313" key="4">
    <source>
        <dbReference type="Proteomes" id="UP000005801"/>
    </source>
</evidence>
<evidence type="ECO:0008006" key="5">
    <source>
        <dbReference type="Google" id="ProtNLM"/>
    </source>
</evidence>
<dbReference type="EMBL" id="ABCS01000001">
    <property type="protein sequence ID" value="EDM81802.1"/>
    <property type="molecule type" value="Genomic_DNA"/>
</dbReference>
<reference evidence="3 4" key="1">
    <citation type="submission" date="2007-06" db="EMBL/GenBank/DDBJ databases">
        <authorList>
            <person name="Shimkets L."/>
            <person name="Ferriera S."/>
            <person name="Johnson J."/>
            <person name="Kravitz S."/>
            <person name="Beeson K."/>
            <person name="Sutton G."/>
            <person name="Rogers Y.-H."/>
            <person name="Friedman R."/>
            <person name="Frazier M."/>
            <person name="Venter J.C."/>
        </authorList>
    </citation>
    <scope>NUCLEOTIDE SEQUENCE [LARGE SCALE GENOMIC DNA]</scope>
    <source>
        <strain evidence="3 4">SIR-1</strain>
    </source>
</reference>
<dbReference type="SUPFAM" id="SSF49464">
    <property type="entry name" value="Carboxypeptidase regulatory domain-like"/>
    <property type="match status" value="1"/>
</dbReference>
<keyword evidence="2" id="KW-0732">Signal</keyword>
<evidence type="ECO:0000256" key="1">
    <source>
        <dbReference type="SAM" id="MobiDB-lite"/>
    </source>
</evidence>
<sequence>MLPPKPCNSSLALALGLVLAAGATACADDTVTDAGGDEVSDETETETDADTETETESGDSSGETETTEDTTEETDTGVTEVDVSGEVTDFVTLQGIPNANIAVLDMPGFEAMSDEDGNYAIDAMPPDTEVFFLIDGNEPDYWGGVRPAWIPAEETADIQLGQISDALIDIQLNLAQMQNPDVMKDETKAIVIVRIIQPVALMEGPATVTFDPPLPDDQYFGVNADDNPVLGSTDTESSLLPLWVAFNLDPADFDTYTVDVTHPTRECTVLHPSFPTFERFVTVVDIDCPPAP</sequence>
<accession>A6FWX8</accession>
<keyword evidence="4" id="KW-1185">Reference proteome</keyword>
<dbReference type="InterPro" id="IPR008969">
    <property type="entry name" value="CarboxyPept-like_regulatory"/>
</dbReference>
<dbReference type="PROSITE" id="PS51257">
    <property type="entry name" value="PROKAR_LIPOPROTEIN"/>
    <property type="match status" value="1"/>
</dbReference>
<organism evidence="3 4">
    <name type="scientific">Plesiocystis pacifica SIR-1</name>
    <dbReference type="NCBI Taxonomy" id="391625"/>
    <lineage>
        <taxon>Bacteria</taxon>
        <taxon>Pseudomonadati</taxon>
        <taxon>Myxococcota</taxon>
        <taxon>Polyangia</taxon>
        <taxon>Nannocystales</taxon>
        <taxon>Nannocystaceae</taxon>
        <taxon>Plesiocystis</taxon>
    </lineage>
</organism>
<dbReference type="Proteomes" id="UP000005801">
    <property type="component" value="Unassembled WGS sequence"/>
</dbReference>
<feature type="chain" id="PRO_5002697171" description="Carboxypeptidase regulatory-like domain-containing protein" evidence="2">
    <location>
        <begin position="28"/>
        <end position="292"/>
    </location>
</feature>
<evidence type="ECO:0000256" key="2">
    <source>
        <dbReference type="SAM" id="SignalP"/>
    </source>
</evidence>
<feature type="signal peptide" evidence="2">
    <location>
        <begin position="1"/>
        <end position="27"/>
    </location>
</feature>
<feature type="compositionally biased region" description="Acidic residues" evidence="1">
    <location>
        <begin position="65"/>
        <end position="75"/>
    </location>
</feature>
<dbReference type="AlphaFoldDB" id="A6FWX8"/>
<proteinExistence type="predicted"/>
<feature type="region of interest" description="Disordered" evidence="1">
    <location>
        <begin position="32"/>
        <end position="83"/>
    </location>
</feature>
<gene>
    <name evidence="3" type="ORF">PPSIR1_05028</name>
</gene>
<feature type="compositionally biased region" description="Acidic residues" evidence="1">
    <location>
        <begin position="35"/>
        <end position="57"/>
    </location>
</feature>